<dbReference type="Pfam" id="PF01243">
    <property type="entry name" value="PNPOx_N"/>
    <property type="match status" value="1"/>
</dbReference>
<dbReference type="SUPFAM" id="SSF50475">
    <property type="entry name" value="FMN-binding split barrel"/>
    <property type="match status" value="1"/>
</dbReference>
<keyword evidence="3" id="KW-1185">Reference proteome</keyword>
<accession>A0ABW1JKC8</accession>
<dbReference type="Proteomes" id="UP001596189">
    <property type="component" value="Unassembled WGS sequence"/>
</dbReference>
<sequence>MYETDDELAALQTLLDASHGTATKHLRDIINDERTLSATDLAALLTGMKVLSLATVTARGEPRISAVDGHFLHATWTFSTSGAAAKAKHLEHRPAVSVAHIDNEEIAVFGHGQAERMSEADTDWAQTLEHWTAHYGSSPLTWGDDIRFYRFRPHWIVGYAWKRSEVLAKRGITPA</sequence>
<proteinExistence type="predicted"/>
<dbReference type="EC" id="1.4.3.5" evidence="2"/>
<dbReference type="EC" id="1.-.-.-" evidence="2"/>
<dbReference type="InterPro" id="IPR012349">
    <property type="entry name" value="Split_barrel_FMN-bd"/>
</dbReference>
<feature type="domain" description="Pyridoxamine 5'-phosphate oxidase N-terminal" evidence="1">
    <location>
        <begin position="41"/>
        <end position="153"/>
    </location>
</feature>
<evidence type="ECO:0000313" key="2">
    <source>
        <dbReference type="EMBL" id="MFC6009372.1"/>
    </source>
</evidence>
<organism evidence="2 3">
    <name type="scientific">Angustibacter luteus</name>
    <dbReference type="NCBI Taxonomy" id="658456"/>
    <lineage>
        <taxon>Bacteria</taxon>
        <taxon>Bacillati</taxon>
        <taxon>Actinomycetota</taxon>
        <taxon>Actinomycetes</taxon>
        <taxon>Kineosporiales</taxon>
        <taxon>Kineosporiaceae</taxon>
    </lineage>
</organism>
<dbReference type="Gene3D" id="2.30.110.10">
    <property type="entry name" value="Electron Transport, Fmn-binding Protein, Chain A"/>
    <property type="match status" value="1"/>
</dbReference>
<reference evidence="3" key="1">
    <citation type="journal article" date="2019" name="Int. J. Syst. Evol. Microbiol.">
        <title>The Global Catalogue of Microorganisms (GCM) 10K type strain sequencing project: providing services to taxonomists for standard genome sequencing and annotation.</title>
        <authorList>
            <consortium name="The Broad Institute Genomics Platform"/>
            <consortium name="The Broad Institute Genome Sequencing Center for Infectious Disease"/>
            <person name="Wu L."/>
            <person name="Ma J."/>
        </authorList>
    </citation>
    <scope>NUCLEOTIDE SEQUENCE [LARGE SCALE GENOMIC DNA]</scope>
    <source>
        <strain evidence="3">KACC 14249</strain>
    </source>
</reference>
<protein>
    <submittedName>
        <fullName evidence="2">Pyridoxamine 5'-phosphate oxidase family protein</fullName>
        <ecNumber evidence="2">1.-.-.-</ecNumber>
        <ecNumber evidence="2">1.4.3.5</ecNumber>
    </submittedName>
</protein>
<dbReference type="EMBL" id="JBHSRD010000008">
    <property type="protein sequence ID" value="MFC6009372.1"/>
    <property type="molecule type" value="Genomic_DNA"/>
</dbReference>
<dbReference type="GO" id="GO:0004733">
    <property type="term" value="F:pyridoxamine phosphate oxidase activity"/>
    <property type="evidence" value="ECO:0007669"/>
    <property type="project" value="UniProtKB-EC"/>
</dbReference>
<comment type="caution">
    <text evidence="2">The sequence shown here is derived from an EMBL/GenBank/DDBJ whole genome shotgun (WGS) entry which is preliminary data.</text>
</comment>
<keyword evidence="2" id="KW-0560">Oxidoreductase</keyword>
<gene>
    <name evidence="2" type="ORF">ACFQDO_19750</name>
</gene>
<name>A0ABW1JKC8_9ACTN</name>
<dbReference type="InterPro" id="IPR011576">
    <property type="entry name" value="Pyridox_Oxase_N"/>
</dbReference>
<evidence type="ECO:0000259" key="1">
    <source>
        <dbReference type="Pfam" id="PF01243"/>
    </source>
</evidence>
<evidence type="ECO:0000313" key="3">
    <source>
        <dbReference type="Proteomes" id="UP001596189"/>
    </source>
</evidence>
<dbReference type="RefSeq" id="WP_345717887.1">
    <property type="nucleotide sequence ID" value="NZ_BAABFP010000007.1"/>
</dbReference>